<sequence length="104" mass="11719">MPQGKMKVKAKMPHGAKIKNKAISKPKDIQKKNRPAQQKRDLLNAAVTKAINDSNESTFKHKATVEGKPFRVIPTDDIVKQGTSSKKKEVKNKMDKGRLPRMKK</sequence>
<reference evidence="2 3" key="1">
    <citation type="submission" date="2024-08" db="EMBL/GenBank/DDBJ databases">
        <authorList>
            <person name="Cucini C."/>
            <person name="Frati F."/>
        </authorList>
    </citation>
    <scope>NUCLEOTIDE SEQUENCE [LARGE SCALE GENOMIC DNA]</scope>
</reference>
<gene>
    <name evidence="2" type="ORF">ODALV1_LOCUS9316</name>
</gene>
<dbReference type="Proteomes" id="UP001642540">
    <property type="component" value="Unassembled WGS sequence"/>
</dbReference>
<feature type="compositionally biased region" description="Basic residues" evidence="1">
    <location>
        <begin position="1"/>
        <end position="24"/>
    </location>
</feature>
<comment type="caution">
    <text evidence="2">The sequence shown here is derived from an EMBL/GenBank/DDBJ whole genome shotgun (WGS) entry which is preliminary data.</text>
</comment>
<accession>A0ABP1QC65</accession>
<proteinExistence type="predicted"/>
<evidence type="ECO:0000313" key="3">
    <source>
        <dbReference type="Proteomes" id="UP001642540"/>
    </source>
</evidence>
<dbReference type="EMBL" id="CAXLJM020000027">
    <property type="protein sequence ID" value="CAL8096267.1"/>
    <property type="molecule type" value="Genomic_DNA"/>
</dbReference>
<evidence type="ECO:0000256" key="1">
    <source>
        <dbReference type="SAM" id="MobiDB-lite"/>
    </source>
</evidence>
<feature type="region of interest" description="Disordered" evidence="1">
    <location>
        <begin position="1"/>
        <end position="40"/>
    </location>
</feature>
<organism evidence="2 3">
    <name type="scientific">Orchesella dallaii</name>
    <dbReference type="NCBI Taxonomy" id="48710"/>
    <lineage>
        <taxon>Eukaryota</taxon>
        <taxon>Metazoa</taxon>
        <taxon>Ecdysozoa</taxon>
        <taxon>Arthropoda</taxon>
        <taxon>Hexapoda</taxon>
        <taxon>Collembola</taxon>
        <taxon>Entomobryomorpha</taxon>
        <taxon>Entomobryoidea</taxon>
        <taxon>Orchesellidae</taxon>
        <taxon>Orchesellinae</taxon>
        <taxon>Orchesella</taxon>
    </lineage>
</organism>
<feature type="region of interest" description="Disordered" evidence="1">
    <location>
        <begin position="76"/>
        <end position="104"/>
    </location>
</feature>
<protein>
    <submittedName>
        <fullName evidence="2">Uncharacterized protein</fullName>
    </submittedName>
</protein>
<evidence type="ECO:0000313" key="2">
    <source>
        <dbReference type="EMBL" id="CAL8096267.1"/>
    </source>
</evidence>
<keyword evidence="3" id="KW-1185">Reference proteome</keyword>
<name>A0ABP1QC65_9HEXA</name>